<feature type="non-terminal residue" evidence="2">
    <location>
        <position position="1"/>
    </location>
</feature>
<keyword evidence="3" id="KW-1185">Reference proteome</keyword>
<dbReference type="Proteomes" id="UP000257109">
    <property type="component" value="Unassembled WGS sequence"/>
</dbReference>
<evidence type="ECO:0000313" key="3">
    <source>
        <dbReference type="Proteomes" id="UP000257109"/>
    </source>
</evidence>
<evidence type="ECO:0000256" key="1">
    <source>
        <dbReference type="SAM" id="MobiDB-lite"/>
    </source>
</evidence>
<dbReference type="AlphaFoldDB" id="A0A371EKL9"/>
<gene>
    <name evidence="2" type="ORF">CR513_54628</name>
</gene>
<reference evidence="2" key="1">
    <citation type="submission" date="2018-05" db="EMBL/GenBank/DDBJ databases">
        <title>Draft genome of Mucuna pruriens seed.</title>
        <authorList>
            <person name="Nnadi N.E."/>
            <person name="Vos R."/>
            <person name="Hasami M.H."/>
            <person name="Devisetty U.K."/>
            <person name="Aguiy J.C."/>
        </authorList>
    </citation>
    <scope>NUCLEOTIDE SEQUENCE [LARGE SCALE GENOMIC DNA]</scope>
    <source>
        <strain evidence="2">JCA_2017</strain>
    </source>
</reference>
<name>A0A371EKL9_MUCPR</name>
<comment type="caution">
    <text evidence="2">The sequence shown here is derived from an EMBL/GenBank/DDBJ whole genome shotgun (WGS) entry which is preliminary data.</text>
</comment>
<dbReference type="PANTHER" id="PTHR32108">
    <property type="entry name" value="DNA-DIRECTED RNA POLYMERASE SUBUNIT ALPHA"/>
    <property type="match status" value="1"/>
</dbReference>
<evidence type="ECO:0000313" key="2">
    <source>
        <dbReference type="EMBL" id="RDX66587.1"/>
    </source>
</evidence>
<sequence length="129" mass="14611">MSYVPPYQPRVDIGIATTPRPAQQGTRRSPRTLTPIPMTYTELLPRLLEQKLVEIVPLRPLVLPYPRSYEPNAMCDYHGGAVGHAIESSATRKPRTIWTWLHGAYKEKKTKAEDPGYAMDTVEPLSPFH</sequence>
<organism evidence="2 3">
    <name type="scientific">Mucuna pruriens</name>
    <name type="common">Velvet bean</name>
    <name type="synonym">Dolichos pruriens</name>
    <dbReference type="NCBI Taxonomy" id="157652"/>
    <lineage>
        <taxon>Eukaryota</taxon>
        <taxon>Viridiplantae</taxon>
        <taxon>Streptophyta</taxon>
        <taxon>Embryophyta</taxon>
        <taxon>Tracheophyta</taxon>
        <taxon>Spermatophyta</taxon>
        <taxon>Magnoliopsida</taxon>
        <taxon>eudicotyledons</taxon>
        <taxon>Gunneridae</taxon>
        <taxon>Pentapetalae</taxon>
        <taxon>rosids</taxon>
        <taxon>fabids</taxon>
        <taxon>Fabales</taxon>
        <taxon>Fabaceae</taxon>
        <taxon>Papilionoideae</taxon>
        <taxon>50 kb inversion clade</taxon>
        <taxon>NPAAA clade</taxon>
        <taxon>indigoferoid/millettioid clade</taxon>
        <taxon>Phaseoleae</taxon>
        <taxon>Mucuna</taxon>
    </lineage>
</organism>
<feature type="region of interest" description="Disordered" evidence="1">
    <location>
        <begin position="14"/>
        <end position="34"/>
    </location>
</feature>
<dbReference type="PANTHER" id="PTHR32108:SF9">
    <property type="entry name" value="REVERSE TRANSCRIPTASE RNASE H-LIKE DOMAIN-CONTAINING PROTEIN"/>
    <property type="match status" value="1"/>
</dbReference>
<accession>A0A371EKL9</accession>
<dbReference type="OrthoDB" id="1418540at2759"/>
<dbReference type="EMBL" id="QJKJ01013371">
    <property type="protein sequence ID" value="RDX66587.1"/>
    <property type="molecule type" value="Genomic_DNA"/>
</dbReference>
<proteinExistence type="predicted"/>
<protein>
    <submittedName>
        <fullName evidence="2">Uncharacterized protein</fullName>
    </submittedName>
</protein>